<dbReference type="InterPro" id="IPR036322">
    <property type="entry name" value="WD40_repeat_dom_sf"/>
</dbReference>
<protein>
    <submittedName>
        <fullName evidence="6">Uncharacterized protein LOC115875530 isoform X1</fullName>
    </submittedName>
</protein>
<feature type="compositionally biased region" description="Basic and acidic residues" evidence="4">
    <location>
        <begin position="25"/>
        <end position="35"/>
    </location>
</feature>
<keyword evidence="1 3" id="KW-0853">WD repeat</keyword>
<evidence type="ECO:0000256" key="3">
    <source>
        <dbReference type="PROSITE-ProRule" id="PRU00221"/>
    </source>
</evidence>
<dbReference type="SMART" id="SM00320">
    <property type="entry name" value="WD40"/>
    <property type="match status" value="3"/>
</dbReference>
<feature type="region of interest" description="Disordered" evidence="4">
    <location>
        <begin position="1"/>
        <end position="104"/>
    </location>
</feature>
<evidence type="ECO:0000256" key="2">
    <source>
        <dbReference type="ARBA" id="ARBA00022737"/>
    </source>
</evidence>
<evidence type="ECO:0000313" key="5">
    <source>
        <dbReference type="Proteomes" id="UP000504635"/>
    </source>
</evidence>
<dbReference type="SUPFAM" id="SSF50978">
    <property type="entry name" value="WD40 repeat-like"/>
    <property type="match status" value="1"/>
</dbReference>
<feature type="repeat" description="WD" evidence="3">
    <location>
        <begin position="275"/>
        <end position="317"/>
    </location>
</feature>
<keyword evidence="5" id="KW-1185">Reference proteome</keyword>
<name>A0A6J2X6N0_SITOR</name>
<gene>
    <name evidence="6" type="primary">LOC115875530</name>
</gene>
<dbReference type="AlphaFoldDB" id="A0A6J2X6N0"/>
<evidence type="ECO:0000313" key="6">
    <source>
        <dbReference type="RefSeq" id="XP_030746873.1"/>
    </source>
</evidence>
<reference evidence="6" key="1">
    <citation type="submission" date="2025-08" db="UniProtKB">
        <authorList>
            <consortium name="RefSeq"/>
        </authorList>
    </citation>
    <scope>IDENTIFICATION</scope>
    <source>
        <tissue evidence="6">Gonads</tissue>
    </source>
</reference>
<dbReference type="InterPro" id="IPR001680">
    <property type="entry name" value="WD40_rpt"/>
</dbReference>
<dbReference type="Gene3D" id="2.130.10.10">
    <property type="entry name" value="YVTN repeat-like/Quinoprotein amine dehydrogenase"/>
    <property type="match status" value="1"/>
</dbReference>
<dbReference type="InterPro" id="IPR015943">
    <property type="entry name" value="WD40/YVTN_repeat-like_dom_sf"/>
</dbReference>
<feature type="compositionally biased region" description="Low complexity" evidence="4">
    <location>
        <begin position="39"/>
        <end position="55"/>
    </location>
</feature>
<dbReference type="Proteomes" id="UP000504635">
    <property type="component" value="Unplaced"/>
</dbReference>
<dbReference type="InterPro" id="IPR019775">
    <property type="entry name" value="WD40_repeat_CS"/>
</dbReference>
<dbReference type="RefSeq" id="XP_030746873.1">
    <property type="nucleotide sequence ID" value="XM_030891013.1"/>
</dbReference>
<accession>A0A6J2X6N0</accession>
<keyword evidence="2" id="KW-0677">Repeat</keyword>
<dbReference type="InParanoid" id="A0A6J2X6N0"/>
<sequence length="459" mass="52038">MDRDMDRKKQKKDDAPSSLINTEHLTTREHTKKNDGSPTVIDTQTQQISTVSTSSRRGKSGPSTVTPSMLYPHQAFGPSTGTKKKESEIDTSRAKDGTNEHEKPKIFDGLKRTAPRENIVTDGKINIVSKIDSKREALCCKYNEEYDYIAVGYSDGVIRMYQSDTSELVFTLYDSDVKDNRAPVTSIKHRPVSKIYPVTHCYTGTYANGCVKCWSYNFNQCLYTIKEKRQTFGIVYHPRFPKFVTFGDDMKVLFYDEETKTQERILTCSDNPEVHDGQMSRVFAACFHPKNNYELLTGGWDDVVQFWDLRQPHAIRHLSGVHMCGEGIDINQKGTEILTCSWQKEDPLQVFDYGSAKRLYCLEPDIFTSKLYCGKYVTKDFVVCAGTDPNLLRVVDLQTTATTAFINQLPGAVYGIDVGPSKLKREPSKTEKYTVKSEIASVPKIAFISGTKLYQVDFY</sequence>
<dbReference type="PANTHER" id="PTHR47822:SF2">
    <property type="entry name" value="F-BOX AND WD-40 DOMAIN PROTEIN 7"/>
    <property type="match status" value="1"/>
</dbReference>
<dbReference type="PROSITE" id="PS00678">
    <property type="entry name" value="WD_REPEATS_1"/>
    <property type="match status" value="1"/>
</dbReference>
<dbReference type="PANTHER" id="PTHR47822">
    <property type="entry name" value="CARBOHYDRATE BINDING DOMAIN CONTAINING PROTEIN"/>
    <property type="match status" value="1"/>
</dbReference>
<feature type="compositionally biased region" description="Basic and acidic residues" evidence="4">
    <location>
        <begin position="1"/>
        <end position="15"/>
    </location>
</feature>
<dbReference type="Pfam" id="PF00400">
    <property type="entry name" value="WD40"/>
    <property type="match status" value="1"/>
</dbReference>
<dbReference type="OrthoDB" id="10251741at2759"/>
<dbReference type="GeneID" id="115875530"/>
<proteinExistence type="predicted"/>
<evidence type="ECO:0000256" key="1">
    <source>
        <dbReference type="ARBA" id="ARBA00022574"/>
    </source>
</evidence>
<dbReference type="KEGG" id="soy:115875530"/>
<feature type="compositionally biased region" description="Basic and acidic residues" evidence="4">
    <location>
        <begin position="83"/>
        <end position="104"/>
    </location>
</feature>
<dbReference type="PROSITE" id="PS50082">
    <property type="entry name" value="WD_REPEATS_2"/>
    <property type="match status" value="1"/>
</dbReference>
<evidence type="ECO:0000256" key="4">
    <source>
        <dbReference type="SAM" id="MobiDB-lite"/>
    </source>
</evidence>
<organism evidence="5 6">
    <name type="scientific">Sitophilus oryzae</name>
    <name type="common">Rice weevil</name>
    <name type="synonym">Curculio oryzae</name>
    <dbReference type="NCBI Taxonomy" id="7048"/>
    <lineage>
        <taxon>Eukaryota</taxon>
        <taxon>Metazoa</taxon>
        <taxon>Ecdysozoa</taxon>
        <taxon>Arthropoda</taxon>
        <taxon>Hexapoda</taxon>
        <taxon>Insecta</taxon>
        <taxon>Pterygota</taxon>
        <taxon>Neoptera</taxon>
        <taxon>Endopterygota</taxon>
        <taxon>Coleoptera</taxon>
        <taxon>Polyphaga</taxon>
        <taxon>Cucujiformia</taxon>
        <taxon>Curculionidae</taxon>
        <taxon>Dryophthorinae</taxon>
        <taxon>Sitophilus</taxon>
    </lineage>
</organism>